<dbReference type="Gene3D" id="1.10.510.10">
    <property type="entry name" value="Transferase(Phosphotransferase) domain 1"/>
    <property type="match status" value="1"/>
</dbReference>
<dbReference type="PROSITE" id="PS00109">
    <property type="entry name" value="PROTEIN_KINASE_TYR"/>
    <property type="match status" value="1"/>
</dbReference>
<dbReference type="EMBL" id="LR026988">
    <property type="protein sequence ID" value="VDB84081.1"/>
    <property type="molecule type" value="Genomic_DNA"/>
</dbReference>
<organism evidence="6 7">
    <name type="scientific">Blumeria graminis f. sp. tritici</name>
    <dbReference type="NCBI Taxonomy" id="62690"/>
    <lineage>
        <taxon>Eukaryota</taxon>
        <taxon>Fungi</taxon>
        <taxon>Dikarya</taxon>
        <taxon>Ascomycota</taxon>
        <taxon>Pezizomycotina</taxon>
        <taxon>Leotiomycetes</taxon>
        <taxon>Erysiphales</taxon>
        <taxon>Erysiphaceae</taxon>
        <taxon>Blumeria</taxon>
    </lineage>
</organism>
<feature type="region of interest" description="Disordered" evidence="4">
    <location>
        <begin position="245"/>
        <end position="271"/>
    </location>
</feature>
<gene>
    <name evidence="6" type="ORF">BGT96224V316_LOCUS3155</name>
</gene>
<protein>
    <recommendedName>
        <fullName evidence="1">non-specific serine/threonine protein kinase</fullName>
        <ecNumber evidence="1">2.7.11.1</ecNumber>
    </recommendedName>
</protein>
<evidence type="ECO:0000256" key="2">
    <source>
        <dbReference type="ARBA" id="ARBA00047899"/>
    </source>
</evidence>
<dbReference type="GO" id="GO:0004674">
    <property type="term" value="F:protein serine/threonine kinase activity"/>
    <property type="evidence" value="ECO:0007669"/>
    <property type="project" value="UniProtKB-EC"/>
</dbReference>
<name>A0A9X9QC29_BLUGR</name>
<accession>A0A9X9QC29</accession>
<evidence type="ECO:0000256" key="1">
    <source>
        <dbReference type="ARBA" id="ARBA00012513"/>
    </source>
</evidence>
<feature type="region of interest" description="Disordered" evidence="4">
    <location>
        <begin position="522"/>
        <end position="544"/>
    </location>
</feature>
<dbReference type="Pfam" id="PF17667">
    <property type="entry name" value="Pkinase_fungal"/>
    <property type="match status" value="1"/>
</dbReference>
<dbReference type="InterPro" id="IPR040976">
    <property type="entry name" value="Pkinase_fungal"/>
</dbReference>
<evidence type="ECO:0000313" key="6">
    <source>
        <dbReference type="EMBL" id="VDB84081.1"/>
    </source>
</evidence>
<dbReference type="PANTHER" id="PTHR38248:SF2">
    <property type="entry name" value="FUNK1 11"/>
    <property type="match status" value="1"/>
</dbReference>
<dbReference type="InterPro" id="IPR008266">
    <property type="entry name" value="Tyr_kinase_AS"/>
</dbReference>
<dbReference type="SUPFAM" id="SSF56112">
    <property type="entry name" value="Protein kinase-like (PK-like)"/>
    <property type="match status" value="1"/>
</dbReference>
<evidence type="ECO:0000256" key="4">
    <source>
        <dbReference type="SAM" id="MobiDB-lite"/>
    </source>
</evidence>
<evidence type="ECO:0000313" key="7">
    <source>
        <dbReference type="Proteomes" id="UP000324639"/>
    </source>
</evidence>
<evidence type="ECO:0000259" key="5">
    <source>
        <dbReference type="Pfam" id="PF17667"/>
    </source>
</evidence>
<dbReference type="InterPro" id="IPR011009">
    <property type="entry name" value="Kinase-like_dom_sf"/>
</dbReference>
<feature type="compositionally biased region" description="Basic and acidic residues" evidence="4">
    <location>
        <begin position="524"/>
        <end position="536"/>
    </location>
</feature>
<comment type="catalytic activity">
    <reaction evidence="2">
        <text>L-threonyl-[protein] + ATP = O-phospho-L-threonyl-[protein] + ADP + H(+)</text>
        <dbReference type="Rhea" id="RHEA:46608"/>
        <dbReference type="Rhea" id="RHEA-COMP:11060"/>
        <dbReference type="Rhea" id="RHEA-COMP:11605"/>
        <dbReference type="ChEBI" id="CHEBI:15378"/>
        <dbReference type="ChEBI" id="CHEBI:30013"/>
        <dbReference type="ChEBI" id="CHEBI:30616"/>
        <dbReference type="ChEBI" id="CHEBI:61977"/>
        <dbReference type="ChEBI" id="CHEBI:456216"/>
        <dbReference type="EC" id="2.7.11.1"/>
    </reaction>
</comment>
<evidence type="ECO:0000256" key="3">
    <source>
        <dbReference type="ARBA" id="ARBA00048679"/>
    </source>
</evidence>
<sequence length="544" mass="60679">MIVHLEVPGSKEIRKFTLDPNPISQQKAYLCRGTSCYKDRTLSCVVKFSWRICDGLSEIELLEMADNIPGMAKILGSANLVKISQLREGLLFTKSMVKDTRPTEKIMTTPYDLSGEMIRIPKESVNNQLSRKRKREALQAEKEMAGSIKKARSMQESRQNHYVEMEVLTNYNTDTTVTQQVTELNPPVSSLQALKIPNSGRAMIVEGSAYSVNQSSGKRKTADNAEVNDRLKRVQLSSNAGLIAMNNSAGPSSLPEKAPNPPKSSANARSCSTKAVKMVNTEVIIPRDRQFTAAGISPYGRPIDKFRSALELIIGISDAIKAHRSLLMDAKILHRDISVNNILLTGIETSDKLGGVLIDLDLATLLKDGKVQEKDRVVTGTMQFIALDILSNSFATTGAVVTHTYRHDLESFLYVLVWVCINCGWNEGTNPHKAFLSKWYIGTAREIHRNKLDDIKRDSLDEILYKFSPIFEDVKGLVEEFRDLLFNSNIKTRTGNLEDPNKLYEPIIAAFDRAIEALKISQAKHPEKATRNEPESPKQNSVAK</sequence>
<dbReference type="PANTHER" id="PTHR38248">
    <property type="entry name" value="FUNK1 6"/>
    <property type="match status" value="1"/>
</dbReference>
<dbReference type="EC" id="2.7.11.1" evidence="1"/>
<reference evidence="6 7" key="1">
    <citation type="submission" date="2018-08" db="EMBL/GenBank/DDBJ databases">
        <authorList>
            <person name="Muller C M."/>
        </authorList>
    </citation>
    <scope>NUCLEOTIDE SEQUENCE [LARGE SCALE GENOMIC DNA]</scope>
</reference>
<feature type="domain" description="Fungal-type protein kinase" evidence="5">
    <location>
        <begin position="10"/>
        <end position="420"/>
    </location>
</feature>
<dbReference type="Proteomes" id="UP000324639">
    <property type="component" value="Chromosome Bgt_-05"/>
</dbReference>
<comment type="catalytic activity">
    <reaction evidence="3">
        <text>L-seryl-[protein] + ATP = O-phospho-L-seryl-[protein] + ADP + H(+)</text>
        <dbReference type="Rhea" id="RHEA:17989"/>
        <dbReference type="Rhea" id="RHEA-COMP:9863"/>
        <dbReference type="Rhea" id="RHEA-COMP:11604"/>
        <dbReference type="ChEBI" id="CHEBI:15378"/>
        <dbReference type="ChEBI" id="CHEBI:29999"/>
        <dbReference type="ChEBI" id="CHEBI:30616"/>
        <dbReference type="ChEBI" id="CHEBI:83421"/>
        <dbReference type="ChEBI" id="CHEBI:456216"/>
        <dbReference type="EC" id="2.7.11.1"/>
    </reaction>
</comment>
<keyword evidence="7" id="KW-1185">Reference proteome</keyword>
<dbReference type="AlphaFoldDB" id="A0A9X9QC29"/>
<proteinExistence type="predicted"/>